<dbReference type="RefSeq" id="WP_016877633.1">
    <property type="nucleotide sequence ID" value="NZ_AJLN01000015.1"/>
</dbReference>
<gene>
    <name evidence="2" type="ORF">PCC6912_20170</name>
</gene>
<comment type="similarity">
    <text evidence="1">Belongs to the CpcE/RpcE/PecE family.</text>
</comment>
<dbReference type="STRING" id="211165.GCA_000317285_00041"/>
<keyword evidence="3" id="KW-1185">Reference proteome</keyword>
<evidence type="ECO:0008006" key="4">
    <source>
        <dbReference type="Google" id="ProtNLM"/>
    </source>
</evidence>
<dbReference type="Proteomes" id="UP000268857">
    <property type="component" value="Unassembled WGS sequence"/>
</dbReference>
<evidence type="ECO:0000313" key="2">
    <source>
        <dbReference type="EMBL" id="RUR83774.1"/>
    </source>
</evidence>
<dbReference type="OrthoDB" id="568465at2"/>
<evidence type="ECO:0000313" key="3">
    <source>
        <dbReference type="Proteomes" id="UP000268857"/>
    </source>
</evidence>
<protein>
    <recommendedName>
        <fullName evidence="4">HEAT repeat domain-containing protein</fullName>
    </recommendedName>
</protein>
<dbReference type="InterPro" id="IPR016024">
    <property type="entry name" value="ARM-type_fold"/>
</dbReference>
<accession>A0A433NLG9</accession>
<dbReference type="EMBL" id="RSCJ01000006">
    <property type="protein sequence ID" value="RUR83774.1"/>
    <property type="molecule type" value="Genomic_DNA"/>
</dbReference>
<proteinExistence type="inferred from homology"/>
<dbReference type="SUPFAM" id="SSF48371">
    <property type="entry name" value="ARM repeat"/>
    <property type="match status" value="1"/>
</dbReference>
<organism evidence="2 3">
    <name type="scientific">Chlorogloeopsis fritschii PCC 6912</name>
    <dbReference type="NCBI Taxonomy" id="211165"/>
    <lineage>
        <taxon>Bacteria</taxon>
        <taxon>Bacillati</taxon>
        <taxon>Cyanobacteriota</taxon>
        <taxon>Cyanophyceae</taxon>
        <taxon>Nostocales</taxon>
        <taxon>Chlorogloeopsidaceae</taxon>
        <taxon>Chlorogloeopsis</taxon>
    </lineage>
</organism>
<evidence type="ECO:0000256" key="1">
    <source>
        <dbReference type="ARBA" id="ARBA00009299"/>
    </source>
</evidence>
<sequence>MTDRNYKWERFWYKAGSASRVRPVTLKLLLAEYQDGNKQLPSNQADLYLKGCQRLCRERTELRQQLIKLDEHQCLAVAARIAAISIFTGRPVIWKGIDLDAIPDRDATITVEELIGGNEYFERNGFKNEISVDKDAVIETLSKGFFTRYSNDSADKLVWTHQSYAEFLAAWYIKQQGLALPQVKSLLFHPDGRLVPQLHGTAAWVVYLIPEMFQEIINSDPEVILKGNINTESNEDRSKLVTAILQLCEENKIVSYDLPILTYGAKFYHPNLSQQLKAYIEGINQENELRKLAIYIARVCELKELQSIILSVALDFSQSMEVRQEAAKTICSIADEEIKAQLKPLINENPEDELDTLRGYALKATWPKYLSATELFSVITFPKKSNSFGAYENFLTQDLVKDIQPNDLLIALEWVKERQIWFNQQLRLIDESGTGKGLDSSFRKLIISLIGKGFEFIDYPGVIESLAEIILTAMFEYQRIGGSHLEKLFELGLWNDDEKRYKLLVAISDLLVNGSIPFLQIYFLILAVKAGSYSFLKYTFFKLEYSLINSNLIIDNPTLYTKFYILQIITNKDFLWLINSWKTAIITQHKKVWFNFLLKVFNLQNRDHVEQILLCIINDNIPEFKEAFSFYIDPIELDSEQAKSARNYYYRNLELDAQYIEKNKTQQAEISLKDIIINITQLLDEALDKNLDAWWQLNYWISYKIDNENFYLLEAEVDLEKLPIWQELDFIIRSRIIEAAKNYVYNQISDVEAWMGKAYRSD</sequence>
<reference evidence="2 3" key="1">
    <citation type="journal article" date="2019" name="Genome Biol. Evol.">
        <title>Day and night: Metabolic profiles and evolutionary relationships of six axenic non-marine cyanobacteria.</title>
        <authorList>
            <person name="Will S.E."/>
            <person name="Henke P."/>
            <person name="Boedeker C."/>
            <person name="Huang S."/>
            <person name="Brinkmann H."/>
            <person name="Rohde M."/>
            <person name="Jarek M."/>
            <person name="Friedl T."/>
            <person name="Seufert S."/>
            <person name="Schumacher M."/>
            <person name="Overmann J."/>
            <person name="Neumann-Schaal M."/>
            <person name="Petersen J."/>
        </authorList>
    </citation>
    <scope>NUCLEOTIDE SEQUENCE [LARGE SCALE GENOMIC DNA]</scope>
    <source>
        <strain evidence="2 3">PCC 6912</strain>
    </source>
</reference>
<dbReference type="AlphaFoldDB" id="A0A433NLG9"/>
<comment type="caution">
    <text evidence="2">The sequence shown here is derived from an EMBL/GenBank/DDBJ whole genome shotgun (WGS) entry which is preliminary data.</text>
</comment>
<name>A0A433NLG9_CHLFR</name>